<dbReference type="PROSITE" id="PS50188">
    <property type="entry name" value="B302_SPRY"/>
    <property type="match status" value="1"/>
</dbReference>
<dbReference type="SMART" id="SM00589">
    <property type="entry name" value="PRY"/>
    <property type="match status" value="1"/>
</dbReference>
<dbReference type="SUPFAM" id="SSF49899">
    <property type="entry name" value="Concanavalin A-like lectins/glucanases"/>
    <property type="match status" value="1"/>
</dbReference>
<evidence type="ECO:0000313" key="3">
    <source>
        <dbReference type="Proteomes" id="UP000824540"/>
    </source>
</evidence>
<dbReference type="PANTHER" id="PTHR24103">
    <property type="entry name" value="E3 UBIQUITIN-PROTEIN LIGASE TRIM"/>
    <property type="match status" value="1"/>
</dbReference>
<protein>
    <recommendedName>
        <fullName evidence="1">B30.2/SPRY domain-containing protein</fullName>
    </recommendedName>
</protein>
<dbReference type="Pfam" id="PF00622">
    <property type="entry name" value="SPRY"/>
    <property type="match status" value="1"/>
</dbReference>
<proteinExistence type="predicted"/>
<dbReference type="InterPro" id="IPR001870">
    <property type="entry name" value="B30.2/SPRY"/>
</dbReference>
<dbReference type="EMBL" id="JAFBMS010000719">
    <property type="protein sequence ID" value="KAG9330161.1"/>
    <property type="molecule type" value="Genomic_DNA"/>
</dbReference>
<evidence type="ECO:0000259" key="1">
    <source>
        <dbReference type="PROSITE" id="PS50188"/>
    </source>
</evidence>
<dbReference type="FunFam" id="2.60.120.920:FF:000004">
    <property type="entry name" value="Butyrophilin subfamily 1 member A1"/>
    <property type="match status" value="1"/>
</dbReference>
<sequence>LRHHANLSCVTEDSCSVLDCEDFLLHWAKHLPKYEQFKQTEQVTTAQVQFTQVRAERLREAQRVLREWASSLKTRPQSSVCVGEEVSEAMKELERQWKRGLLPNLLPVLEFTMWSLIQPQPQEGPALREHYPAVCVIHVAQHCANITPLCVIHRAQHCANITPLCVIHMAQHCANITPLCVIHRALHCANITPAQHCANITLLCVIHKAQHCANITPLAQHCANITPLCVIHVAQHCANITPLCVIHRAQHCANITPLCVIHVAQHCANITPLAQHCANITPLCVIHVAQHCANITPLCVIHMAQHCANITPLAQHCANITPLCVIHRAQHCANITLLCVIHKALCPAVCDLRVSKDCVFQGSIPQLWLKSKQRFRHTVDIKLDPETSHPDLRLSADRKRVKMDTIIESKYGPRDGHRRSPHKYDGWWCVQGSEGFTEGRHYWEVGVRGKAEWRIGVVKESAYRRGFMDLNTQSGYWTLRLQGCKLKALTVPATEIPLPQPPSRLGVHLDMEEGQLSFYDVERSCHIYTFNNDFDEKVYPLFGTVETDREIVILQ</sequence>
<dbReference type="Gene3D" id="2.60.120.920">
    <property type="match status" value="1"/>
</dbReference>
<dbReference type="Gene3D" id="3.80.10.10">
    <property type="entry name" value="Ribonuclease Inhibitor"/>
    <property type="match status" value="1"/>
</dbReference>
<dbReference type="InterPro" id="IPR013320">
    <property type="entry name" value="ConA-like_dom_sf"/>
</dbReference>
<dbReference type="InterPro" id="IPR003877">
    <property type="entry name" value="SPRY_dom"/>
</dbReference>
<dbReference type="PRINTS" id="PR01407">
    <property type="entry name" value="BUTYPHLNCDUF"/>
</dbReference>
<dbReference type="CDD" id="cd13733">
    <property type="entry name" value="SPRY_PRY_C-I_1"/>
    <property type="match status" value="1"/>
</dbReference>
<dbReference type="InterPro" id="IPR006574">
    <property type="entry name" value="PRY"/>
</dbReference>
<dbReference type="AlphaFoldDB" id="A0A8T2MW00"/>
<dbReference type="InterPro" id="IPR003879">
    <property type="entry name" value="Butyrophylin_SPRY"/>
</dbReference>
<comment type="caution">
    <text evidence="2">The sequence shown here is derived from an EMBL/GenBank/DDBJ whole genome shotgun (WGS) entry which is preliminary data.</text>
</comment>
<dbReference type="Proteomes" id="UP000824540">
    <property type="component" value="Unassembled WGS sequence"/>
</dbReference>
<dbReference type="Pfam" id="PF13765">
    <property type="entry name" value="PRY"/>
    <property type="match status" value="1"/>
</dbReference>
<dbReference type="SMART" id="SM00449">
    <property type="entry name" value="SPRY"/>
    <property type="match status" value="1"/>
</dbReference>
<name>A0A8T2MW00_9TELE</name>
<accession>A0A8T2MW00</accession>
<evidence type="ECO:0000313" key="2">
    <source>
        <dbReference type="EMBL" id="KAG9330161.1"/>
    </source>
</evidence>
<feature type="non-terminal residue" evidence="2">
    <location>
        <position position="555"/>
    </location>
</feature>
<keyword evidence="3" id="KW-1185">Reference proteome</keyword>
<reference evidence="2" key="1">
    <citation type="thesis" date="2021" institute="BYU ScholarsArchive" country="Provo, UT, USA">
        <title>Applications of and Algorithms for Genome Assembly and Genomic Analyses with an Emphasis on Marine Teleosts.</title>
        <authorList>
            <person name="Pickett B.D."/>
        </authorList>
    </citation>
    <scope>NUCLEOTIDE SEQUENCE</scope>
    <source>
        <strain evidence="2">HI-2016</strain>
    </source>
</reference>
<dbReference type="InterPro" id="IPR043136">
    <property type="entry name" value="B30.2/SPRY_sf"/>
</dbReference>
<gene>
    <name evidence="2" type="ORF">JZ751_027058</name>
</gene>
<dbReference type="InterPro" id="IPR050143">
    <property type="entry name" value="TRIM/RBCC"/>
</dbReference>
<feature type="domain" description="B30.2/SPRY" evidence="1">
    <location>
        <begin position="361"/>
        <end position="555"/>
    </location>
</feature>
<dbReference type="InterPro" id="IPR032675">
    <property type="entry name" value="LRR_dom_sf"/>
</dbReference>
<organism evidence="2 3">
    <name type="scientific">Albula glossodonta</name>
    <name type="common">roundjaw bonefish</name>
    <dbReference type="NCBI Taxonomy" id="121402"/>
    <lineage>
        <taxon>Eukaryota</taxon>
        <taxon>Metazoa</taxon>
        <taxon>Chordata</taxon>
        <taxon>Craniata</taxon>
        <taxon>Vertebrata</taxon>
        <taxon>Euteleostomi</taxon>
        <taxon>Actinopterygii</taxon>
        <taxon>Neopterygii</taxon>
        <taxon>Teleostei</taxon>
        <taxon>Albuliformes</taxon>
        <taxon>Albulidae</taxon>
        <taxon>Albula</taxon>
    </lineage>
</organism>
<dbReference type="OrthoDB" id="128536at2759"/>